<dbReference type="RefSeq" id="WP_011422056.1">
    <property type="nucleotide sequence ID" value="NC_007760.1"/>
</dbReference>
<dbReference type="PANTHER" id="PTHR43080">
    <property type="entry name" value="CBS DOMAIN-CONTAINING PROTEIN CBSX3, MITOCHONDRIAL"/>
    <property type="match status" value="1"/>
</dbReference>
<dbReference type="OrthoDB" id="9802114at2"/>
<evidence type="ECO:0000313" key="5">
    <source>
        <dbReference type="Proteomes" id="UP000001935"/>
    </source>
</evidence>
<proteinExistence type="predicted"/>
<dbReference type="InterPro" id="IPR000644">
    <property type="entry name" value="CBS_dom"/>
</dbReference>
<protein>
    <submittedName>
        <fullName evidence="4">Putative signal-transduction protein with CBS domains</fullName>
    </submittedName>
</protein>
<dbReference type="SUPFAM" id="SSF54631">
    <property type="entry name" value="CBS-domain pair"/>
    <property type="match status" value="1"/>
</dbReference>
<dbReference type="HOGENOM" id="CLU_040681_3_2_7"/>
<evidence type="ECO:0000256" key="1">
    <source>
        <dbReference type="ARBA" id="ARBA00023122"/>
    </source>
</evidence>
<evidence type="ECO:0000313" key="4">
    <source>
        <dbReference type="EMBL" id="ABC82774.1"/>
    </source>
</evidence>
<dbReference type="eggNOG" id="COG2905">
    <property type="taxonomic scope" value="Bacteria"/>
</dbReference>
<dbReference type="SMART" id="SM00116">
    <property type="entry name" value="CBS"/>
    <property type="match status" value="2"/>
</dbReference>
<gene>
    <name evidence="4" type="ordered locus">Adeh_3004</name>
</gene>
<dbReference type="Gene3D" id="3.10.580.10">
    <property type="entry name" value="CBS-domain"/>
    <property type="match status" value="1"/>
</dbReference>
<dbReference type="InterPro" id="IPR046342">
    <property type="entry name" value="CBS_dom_sf"/>
</dbReference>
<dbReference type="InterPro" id="IPR051257">
    <property type="entry name" value="Diverse_CBS-Domain"/>
</dbReference>
<reference evidence="4 5" key="1">
    <citation type="submission" date="2006-01" db="EMBL/GenBank/DDBJ databases">
        <title>Complete sequence of Anaeromyxobacter dehalogenans 2CP-C.</title>
        <authorList>
            <consortium name="US DOE Joint Genome Institute"/>
            <person name="Copeland A."/>
            <person name="Lucas S."/>
            <person name="Lapidus A."/>
            <person name="Barry K."/>
            <person name="Detter J.C."/>
            <person name="Glavina T."/>
            <person name="Hammon N."/>
            <person name="Israni S."/>
            <person name="Pitluck S."/>
            <person name="Brettin T."/>
            <person name="Bruce D."/>
            <person name="Han C."/>
            <person name="Tapia R."/>
            <person name="Gilna P."/>
            <person name="Kiss H."/>
            <person name="Schmutz J."/>
            <person name="Larimer F."/>
            <person name="Land M."/>
            <person name="Kyrpides N."/>
            <person name="Anderson I."/>
            <person name="Sanford R.A."/>
            <person name="Ritalahti K.M."/>
            <person name="Thomas H.S."/>
            <person name="Kirby J.R."/>
            <person name="Zhulin I.B."/>
            <person name="Loeffler F.E."/>
            <person name="Richardson P."/>
        </authorList>
    </citation>
    <scope>NUCLEOTIDE SEQUENCE [LARGE SCALE GENOMIC DNA]</scope>
    <source>
        <strain evidence="4 5">2CP-C</strain>
    </source>
</reference>
<sequence length="139" mass="15340">MASIHKHVTREMVSLEATAPIREAARLMSERKIGSVAVRDGGRIVGLVTERDLVATVLARGADANHPMREAMRQGLPRVSTSASEVEVAGLMRDHTTRHLLVEEGGQVVGVVSMRDIIQLMLDEKQFLIEQLQTYIDGR</sequence>
<dbReference type="Pfam" id="PF00571">
    <property type="entry name" value="CBS"/>
    <property type="match status" value="2"/>
</dbReference>
<dbReference type="EMBL" id="CP000251">
    <property type="protein sequence ID" value="ABC82774.1"/>
    <property type="molecule type" value="Genomic_DNA"/>
</dbReference>
<name>Q2IDW2_ANADE</name>
<dbReference type="PROSITE" id="PS51371">
    <property type="entry name" value="CBS"/>
    <property type="match status" value="2"/>
</dbReference>
<dbReference type="Proteomes" id="UP000001935">
    <property type="component" value="Chromosome"/>
</dbReference>
<dbReference type="PANTHER" id="PTHR43080:SF2">
    <property type="entry name" value="CBS DOMAIN-CONTAINING PROTEIN"/>
    <property type="match status" value="1"/>
</dbReference>
<accession>Q2IDW2</accession>
<keyword evidence="1 2" id="KW-0129">CBS domain</keyword>
<evidence type="ECO:0000256" key="2">
    <source>
        <dbReference type="PROSITE-ProRule" id="PRU00703"/>
    </source>
</evidence>
<dbReference type="STRING" id="290397.Adeh_3004"/>
<dbReference type="AlphaFoldDB" id="Q2IDW2"/>
<feature type="domain" description="CBS" evidence="3">
    <location>
        <begin position="72"/>
        <end position="127"/>
    </location>
</feature>
<evidence type="ECO:0000259" key="3">
    <source>
        <dbReference type="PROSITE" id="PS51371"/>
    </source>
</evidence>
<organism evidence="4 5">
    <name type="scientific">Anaeromyxobacter dehalogenans (strain 2CP-C)</name>
    <dbReference type="NCBI Taxonomy" id="290397"/>
    <lineage>
        <taxon>Bacteria</taxon>
        <taxon>Pseudomonadati</taxon>
        <taxon>Myxococcota</taxon>
        <taxon>Myxococcia</taxon>
        <taxon>Myxococcales</taxon>
        <taxon>Cystobacterineae</taxon>
        <taxon>Anaeromyxobacteraceae</taxon>
        <taxon>Anaeromyxobacter</taxon>
    </lineage>
</organism>
<dbReference type="KEGG" id="ade:Adeh_3004"/>
<feature type="domain" description="CBS" evidence="3">
    <location>
        <begin position="8"/>
        <end position="64"/>
    </location>
</feature>